<evidence type="ECO:0000313" key="4">
    <source>
        <dbReference type="Proteomes" id="UP001597380"/>
    </source>
</evidence>
<dbReference type="EMBL" id="JBHUHT010000012">
    <property type="protein sequence ID" value="MFD2096518.1"/>
    <property type="molecule type" value="Genomic_DNA"/>
</dbReference>
<evidence type="ECO:0000313" key="3">
    <source>
        <dbReference type="EMBL" id="MFD2096518.1"/>
    </source>
</evidence>
<dbReference type="PROSITE" id="PS51084">
    <property type="entry name" value="HIT_2"/>
    <property type="match status" value="1"/>
</dbReference>
<name>A0ABW4XQ00_9GAMM</name>
<dbReference type="InterPro" id="IPR036265">
    <property type="entry name" value="HIT-like_sf"/>
</dbReference>
<feature type="domain" description="HIT" evidence="2">
    <location>
        <begin position="36"/>
        <end position="105"/>
    </location>
</feature>
<dbReference type="SUPFAM" id="SSF54197">
    <property type="entry name" value="HIT-like"/>
    <property type="match status" value="1"/>
</dbReference>
<dbReference type="Pfam" id="PF01230">
    <property type="entry name" value="HIT"/>
    <property type="match status" value="1"/>
</dbReference>
<dbReference type="PIRSF" id="PIRSF000714">
    <property type="entry name" value="HIT"/>
    <property type="match status" value="1"/>
</dbReference>
<sequence length="136" mass="15553">MAAFRLDQSLAEDSIFVVDLPLCQVRLENDFRFPWLILIPRMNELVEVTDLPVERQHQLIDESRQVSEALKAVTDCKKINVANLGNVVSQLHWHVVARFESDAAWPGPVWGSGEARPWPQGERDRLISELLNQLVN</sequence>
<protein>
    <submittedName>
        <fullName evidence="3">HIT domain-containing protein</fullName>
    </submittedName>
</protein>
<dbReference type="Gene3D" id="3.30.428.10">
    <property type="entry name" value="HIT-like"/>
    <property type="match status" value="1"/>
</dbReference>
<proteinExistence type="predicted"/>
<organism evidence="3 4">
    <name type="scientific">Corallincola platygyrae</name>
    <dbReference type="NCBI Taxonomy" id="1193278"/>
    <lineage>
        <taxon>Bacteria</taxon>
        <taxon>Pseudomonadati</taxon>
        <taxon>Pseudomonadota</taxon>
        <taxon>Gammaproteobacteria</taxon>
        <taxon>Alteromonadales</taxon>
        <taxon>Psychromonadaceae</taxon>
        <taxon>Corallincola</taxon>
    </lineage>
</organism>
<dbReference type="InterPro" id="IPR011146">
    <property type="entry name" value="HIT-like"/>
</dbReference>
<reference evidence="4" key="1">
    <citation type="journal article" date="2019" name="Int. J. Syst. Evol. Microbiol.">
        <title>The Global Catalogue of Microorganisms (GCM) 10K type strain sequencing project: providing services to taxonomists for standard genome sequencing and annotation.</title>
        <authorList>
            <consortium name="The Broad Institute Genomics Platform"/>
            <consortium name="The Broad Institute Genome Sequencing Center for Infectious Disease"/>
            <person name="Wu L."/>
            <person name="Ma J."/>
        </authorList>
    </citation>
    <scope>NUCLEOTIDE SEQUENCE [LARGE SCALE GENOMIC DNA]</scope>
    <source>
        <strain evidence="4">CGMCC 1.10992</strain>
    </source>
</reference>
<accession>A0ABW4XQ00</accession>
<gene>
    <name evidence="3" type="ORF">ACFSJ3_11020</name>
</gene>
<evidence type="ECO:0000259" key="2">
    <source>
        <dbReference type="PROSITE" id="PS51084"/>
    </source>
</evidence>
<evidence type="ECO:0000256" key="1">
    <source>
        <dbReference type="PROSITE-ProRule" id="PRU00464"/>
    </source>
</evidence>
<dbReference type="RefSeq" id="WP_345339097.1">
    <property type="nucleotide sequence ID" value="NZ_BAABLI010000008.1"/>
</dbReference>
<comment type="caution">
    <text evidence="3">The sequence shown here is derived from an EMBL/GenBank/DDBJ whole genome shotgun (WGS) entry which is preliminary data.</text>
</comment>
<keyword evidence="4" id="KW-1185">Reference proteome</keyword>
<comment type="caution">
    <text evidence="1">Lacks conserved residue(s) required for the propagation of feature annotation.</text>
</comment>
<dbReference type="Proteomes" id="UP001597380">
    <property type="component" value="Unassembled WGS sequence"/>
</dbReference>
<dbReference type="InterPro" id="IPR026026">
    <property type="entry name" value="HIT_Hint"/>
</dbReference>